<feature type="transmembrane region" description="Helical" evidence="1">
    <location>
        <begin position="228"/>
        <end position="250"/>
    </location>
</feature>
<dbReference type="Pfam" id="PF12704">
    <property type="entry name" value="MacB_PCD"/>
    <property type="match status" value="1"/>
</dbReference>
<gene>
    <name evidence="3" type="ORF">GN277_20305</name>
</gene>
<proteinExistence type="predicted"/>
<name>A0A7X3SKQ3_9FIRM</name>
<evidence type="ECO:0000259" key="2">
    <source>
        <dbReference type="Pfam" id="PF12704"/>
    </source>
</evidence>
<reference evidence="3 4" key="1">
    <citation type="submission" date="2019-12" db="EMBL/GenBank/DDBJ databases">
        <title>Sporaefaciens musculi gen. nov., sp. nov., a novel bacterium isolated from the caecum of an obese mouse.</title>
        <authorList>
            <person name="Rasmussen T.S."/>
            <person name="Streidl T."/>
            <person name="Hitch T.C.A."/>
            <person name="Wortmann E."/>
            <person name="Deptula P."/>
            <person name="Hansen M."/>
            <person name="Nielsen D.S."/>
            <person name="Clavel T."/>
            <person name="Vogensen F.K."/>
        </authorList>
    </citation>
    <scope>NUCLEOTIDE SEQUENCE [LARGE SCALE GENOMIC DNA]</scope>
    <source>
        <strain evidence="3 4">WCA-9-b2</strain>
    </source>
</reference>
<dbReference type="AlphaFoldDB" id="A0A7X3SKQ3"/>
<organism evidence="3 4">
    <name type="scientific">Sporofaciens musculi</name>
    <dbReference type="NCBI Taxonomy" id="2681861"/>
    <lineage>
        <taxon>Bacteria</taxon>
        <taxon>Bacillati</taxon>
        <taxon>Bacillota</taxon>
        <taxon>Clostridia</taxon>
        <taxon>Lachnospirales</taxon>
        <taxon>Lachnospiraceae</taxon>
        <taxon>Sporofaciens</taxon>
    </lineage>
</organism>
<keyword evidence="1" id="KW-1133">Transmembrane helix</keyword>
<keyword evidence="4" id="KW-1185">Reference proteome</keyword>
<evidence type="ECO:0000313" key="4">
    <source>
        <dbReference type="Proteomes" id="UP000460412"/>
    </source>
</evidence>
<dbReference type="EMBL" id="WUQX01000001">
    <property type="protein sequence ID" value="MXP77606.1"/>
    <property type="molecule type" value="Genomic_DNA"/>
</dbReference>
<comment type="caution">
    <text evidence="3">The sequence shown here is derived from an EMBL/GenBank/DDBJ whole genome shotgun (WGS) entry which is preliminary data.</text>
</comment>
<accession>A0A7X3SKQ3</accession>
<evidence type="ECO:0000256" key="1">
    <source>
        <dbReference type="SAM" id="Phobius"/>
    </source>
</evidence>
<dbReference type="Proteomes" id="UP000460412">
    <property type="component" value="Unassembled WGS sequence"/>
</dbReference>
<keyword evidence="1" id="KW-0812">Transmembrane</keyword>
<feature type="transmembrane region" description="Helical" evidence="1">
    <location>
        <begin position="291"/>
        <end position="309"/>
    </location>
</feature>
<dbReference type="InterPro" id="IPR025857">
    <property type="entry name" value="MacB_PCD"/>
</dbReference>
<keyword evidence="1" id="KW-0472">Membrane</keyword>
<protein>
    <recommendedName>
        <fullName evidence="2">MacB-like periplasmic core domain-containing protein</fullName>
    </recommendedName>
</protein>
<feature type="transmembrane region" description="Helical" evidence="1">
    <location>
        <begin position="196"/>
        <end position="216"/>
    </location>
</feature>
<evidence type="ECO:0000313" key="3">
    <source>
        <dbReference type="EMBL" id="MXP77606.1"/>
    </source>
</evidence>
<feature type="domain" description="MacB-like periplasmic core" evidence="2">
    <location>
        <begin position="49"/>
        <end position="150"/>
    </location>
</feature>
<sequence>MALLGCVIGAEAGFYVRLTKLKGQSGFYYPENILTREQIKSFWENASDDAKREIQDIALFRETTGKILKNKDLGRESKVKLVETAGNMNLVTPYRLMAGAYVTDSDEKGCVLSKKTADSLFGDYEVTGEQVTMGGNTYIVRGIVDTKGQLCMLQGKKGRTYPCIRIEAAGIPLSVVRQRLTGILPEGKGWSSECDLYLGIGRLLLYLPLWVMLLYLLKCIGKVLPEMLMFLVPVTGFAGVCALLLLSVGFSDDYVPTAWSDFQFFVQLFDEKQQAFLALLNHPLYYADSRMLGSLAGILATTVVICTILPKCRINPVRKEKNAAGGI</sequence>